<protein>
    <submittedName>
        <fullName evidence="1">Uncharacterized protein</fullName>
    </submittedName>
</protein>
<organism evidence="1">
    <name type="scientific">Salvia splendens</name>
    <name type="common">Scarlet sage</name>
    <dbReference type="NCBI Taxonomy" id="180675"/>
    <lineage>
        <taxon>Eukaryota</taxon>
        <taxon>Viridiplantae</taxon>
        <taxon>Streptophyta</taxon>
        <taxon>Embryophyta</taxon>
        <taxon>Tracheophyta</taxon>
        <taxon>Spermatophyta</taxon>
        <taxon>Magnoliopsida</taxon>
        <taxon>eudicotyledons</taxon>
        <taxon>Gunneridae</taxon>
        <taxon>Pentapetalae</taxon>
        <taxon>asterids</taxon>
        <taxon>lamiids</taxon>
        <taxon>Lamiales</taxon>
        <taxon>Lamiaceae</taxon>
        <taxon>Nepetoideae</taxon>
        <taxon>Mentheae</taxon>
        <taxon>Salviinae</taxon>
        <taxon>Salvia</taxon>
        <taxon>Salvia subgen. Calosphace</taxon>
        <taxon>core Calosphace</taxon>
    </lineage>
</organism>
<dbReference type="AlphaFoldDB" id="A0A8X8ZVI7"/>
<dbReference type="EMBL" id="PNBA02000007">
    <property type="protein sequence ID" value="KAG6417554.1"/>
    <property type="molecule type" value="Genomic_DNA"/>
</dbReference>
<evidence type="ECO:0000313" key="1">
    <source>
        <dbReference type="EMBL" id="KAG6417554.1"/>
    </source>
</evidence>
<gene>
    <name evidence="1" type="ORF">SASPL_119737</name>
</gene>
<keyword evidence="2" id="KW-1185">Reference proteome</keyword>
<dbReference type="Proteomes" id="UP000298416">
    <property type="component" value="Unassembled WGS sequence"/>
</dbReference>
<evidence type="ECO:0000313" key="2">
    <source>
        <dbReference type="Proteomes" id="UP000298416"/>
    </source>
</evidence>
<accession>A0A8X8ZVI7</accession>
<reference evidence="1" key="1">
    <citation type="submission" date="2018-01" db="EMBL/GenBank/DDBJ databases">
        <authorList>
            <person name="Mao J.F."/>
        </authorList>
    </citation>
    <scope>NUCLEOTIDE SEQUENCE</scope>
    <source>
        <strain evidence="1">Huo1</strain>
        <tissue evidence="1">Leaf</tissue>
    </source>
</reference>
<reference evidence="1" key="2">
    <citation type="submission" date="2020-08" db="EMBL/GenBank/DDBJ databases">
        <title>Plant Genome Project.</title>
        <authorList>
            <person name="Zhang R.-G."/>
        </authorList>
    </citation>
    <scope>NUCLEOTIDE SEQUENCE</scope>
    <source>
        <strain evidence="1">Huo1</strain>
        <tissue evidence="1">Leaf</tissue>
    </source>
</reference>
<comment type="caution">
    <text evidence="1">The sequence shown here is derived from an EMBL/GenBank/DDBJ whole genome shotgun (WGS) entry which is preliminary data.</text>
</comment>
<sequence length="77" mass="8856">MTERKSIYDTGEKLKESKLTVALCPCIFCLLVVSSDSEFRVDEEEVERVFGVIDYTFDVYRNMEVVLDECDVDFGEG</sequence>
<proteinExistence type="predicted"/>
<name>A0A8X8ZVI7_SALSN</name>